<dbReference type="EMBL" id="JANIIK010000116">
    <property type="protein sequence ID" value="KAJ3587180.1"/>
    <property type="molecule type" value="Genomic_DNA"/>
</dbReference>
<proteinExistence type="predicted"/>
<evidence type="ECO:0000313" key="2">
    <source>
        <dbReference type="EMBL" id="KAJ3587180.1"/>
    </source>
</evidence>
<comment type="caution">
    <text evidence="2">The sequence shown here is derived from an EMBL/GenBank/DDBJ whole genome shotgun (WGS) entry which is preliminary data.</text>
</comment>
<feature type="region of interest" description="Disordered" evidence="1">
    <location>
        <begin position="1"/>
        <end position="31"/>
    </location>
</feature>
<keyword evidence="3" id="KW-1185">Reference proteome</keyword>
<organism evidence="2 3">
    <name type="scientific">Muraenolepis orangiensis</name>
    <name type="common">Patagonian moray cod</name>
    <dbReference type="NCBI Taxonomy" id="630683"/>
    <lineage>
        <taxon>Eukaryota</taxon>
        <taxon>Metazoa</taxon>
        <taxon>Chordata</taxon>
        <taxon>Craniata</taxon>
        <taxon>Vertebrata</taxon>
        <taxon>Euteleostomi</taxon>
        <taxon>Actinopterygii</taxon>
        <taxon>Neopterygii</taxon>
        <taxon>Teleostei</taxon>
        <taxon>Neoteleostei</taxon>
        <taxon>Acanthomorphata</taxon>
        <taxon>Zeiogadaria</taxon>
        <taxon>Gadariae</taxon>
        <taxon>Gadiformes</taxon>
        <taxon>Muraenolepidoidei</taxon>
        <taxon>Muraenolepididae</taxon>
        <taxon>Muraenolepis</taxon>
    </lineage>
</organism>
<dbReference type="AlphaFoldDB" id="A0A9Q0DHN7"/>
<reference evidence="2" key="1">
    <citation type="submission" date="2022-07" db="EMBL/GenBank/DDBJ databases">
        <title>Chromosome-level genome of Muraenolepis orangiensis.</title>
        <authorList>
            <person name="Kim J."/>
        </authorList>
    </citation>
    <scope>NUCLEOTIDE SEQUENCE</scope>
    <source>
        <strain evidence="2">KU_S4_2022</strain>
        <tissue evidence="2">Muscle</tissue>
    </source>
</reference>
<accession>A0A9Q0DHN7</accession>
<evidence type="ECO:0000313" key="3">
    <source>
        <dbReference type="Proteomes" id="UP001148018"/>
    </source>
</evidence>
<dbReference type="Proteomes" id="UP001148018">
    <property type="component" value="Unassembled WGS sequence"/>
</dbReference>
<protein>
    <submittedName>
        <fullName evidence="2">Uncharacterized protein</fullName>
    </submittedName>
</protein>
<evidence type="ECO:0000256" key="1">
    <source>
        <dbReference type="SAM" id="MobiDB-lite"/>
    </source>
</evidence>
<gene>
    <name evidence="2" type="ORF">NHX12_010778</name>
</gene>
<sequence>MSSTTPPSAPPHKKGRKPERPDNMADATQTANEELKGRLLDAHPNPAEYPNMRAFRSSLVSMCEHGEDLFTPCQRGPRGEGGLTFDLVPVQ</sequence>
<name>A0A9Q0DHN7_9TELE</name>